<evidence type="ECO:0000313" key="1">
    <source>
        <dbReference type="EMBL" id="KAH0901696.1"/>
    </source>
</evidence>
<evidence type="ECO:0000313" key="2">
    <source>
        <dbReference type="Proteomes" id="UP000824890"/>
    </source>
</evidence>
<feature type="non-terminal residue" evidence="1">
    <location>
        <position position="1"/>
    </location>
</feature>
<reference evidence="1 2" key="1">
    <citation type="submission" date="2021-05" db="EMBL/GenBank/DDBJ databases">
        <title>Genome Assembly of Synthetic Allotetraploid Brassica napus Reveals Homoeologous Exchanges between Subgenomes.</title>
        <authorList>
            <person name="Davis J.T."/>
        </authorList>
    </citation>
    <scope>NUCLEOTIDE SEQUENCE [LARGE SCALE GENOMIC DNA]</scope>
    <source>
        <strain evidence="2">cv. Da-Ae</strain>
        <tissue evidence="1">Seedling</tissue>
    </source>
</reference>
<sequence length="116" mass="13538">SHTRAKSLSVLNLPLQHQTISRSNTQQHRIFLTSMKVMINLTLTEGSKSGFDIFTNHGKTARLFTFESRKKLWMKQQILWTAIEINERRTVEREALSREMRRERTAVERAARIVAA</sequence>
<keyword evidence="2" id="KW-1185">Reference proteome</keyword>
<gene>
    <name evidence="1" type="ORF">HID58_041199</name>
</gene>
<name>A0ABQ8BA62_BRANA</name>
<organism evidence="1 2">
    <name type="scientific">Brassica napus</name>
    <name type="common">Rape</name>
    <dbReference type="NCBI Taxonomy" id="3708"/>
    <lineage>
        <taxon>Eukaryota</taxon>
        <taxon>Viridiplantae</taxon>
        <taxon>Streptophyta</taxon>
        <taxon>Embryophyta</taxon>
        <taxon>Tracheophyta</taxon>
        <taxon>Spermatophyta</taxon>
        <taxon>Magnoliopsida</taxon>
        <taxon>eudicotyledons</taxon>
        <taxon>Gunneridae</taxon>
        <taxon>Pentapetalae</taxon>
        <taxon>rosids</taxon>
        <taxon>malvids</taxon>
        <taxon>Brassicales</taxon>
        <taxon>Brassicaceae</taxon>
        <taxon>Brassiceae</taxon>
        <taxon>Brassica</taxon>
    </lineage>
</organism>
<protein>
    <submittedName>
        <fullName evidence="1">Uncharacterized protein</fullName>
    </submittedName>
</protein>
<dbReference type="Proteomes" id="UP000824890">
    <property type="component" value="Unassembled WGS sequence"/>
</dbReference>
<dbReference type="EMBL" id="JAGKQM010000011">
    <property type="protein sequence ID" value="KAH0901696.1"/>
    <property type="molecule type" value="Genomic_DNA"/>
</dbReference>
<proteinExistence type="predicted"/>
<accession>A0ABQ8BA62</accession>
<comment type="caution">
    <text evidence="1">The sequence shown here is derived from an EMBL/GenBank/DDBJ whole genome shotgun (WGS) entry which is preliminary data.</text>
</comment>